<dbReference type="HOGENOM" id="CLU_2319169_0_0_11"/>
<keyword evidence="2" id="KW-1133">Transmembrane helix</keyword>
<dbReference type="OrthoDB" id="4310037at2"/>
<evidence type="ECO:0000256" key="2">
    <source>
        <dbReference type="SAM" id="Phobius"/>
    </source>
</evidence>
<keyword evidence="1" id="KW-0175">Coiled coil</keyword>
<evidence type="ECO:0000313" key="3">
    <source>
        <dbReference type="EMBL" id="ACY97290.1"/>
    </source>
</evidence>
<dbReference type="KEGG" id="tcu:Tcur_1716"/>
<protein>
    <submittedName>
        <fullName evidence="3">Uncharacterized protein</fullName>
    </submittedName>
</protein>
<accession>D1AC24</accession>
<name>D1AC24_THECD</name>
<dbReference type="Proteomes" id="UP000001918">
    <property type="component" value="Chromosome"/>
</dbReference>
<dbReference type="EMBL" id="CP001738">
    <property type="protein sequence ID" value="ACY97290.1"/>
    <property type="molecule type" value="Genomic_DNA"/>
</dbReference>
<sequence length="99" mass="10927">MNGQAVELAISELRRGLEVGMANVEGQLALLQHLHDHQARRVDEHARLLDELNERLNAAERDQVTRAQLDARFRHTIALLSLLVTAASVVVTAAMALVD</sequence>
<keyword evidence="4" id="KW-1185">Reference proteome</keyword>
<dbReference type="AlphaFoldDB" id="D1AC24"/>
<keyword evidence="2" id="KW-0472">Membrane</keyword>
<gene>
    <name evidence="3" type="ordered locus">Tcur_1716</name>
</gene>
<proteinExistence type="predicted"/>
<feature type="coiled-coil region" evidence="1">
    <location>
        <begin position="35"/>
        <end position="62"/>
    </location>
</feature>
<dbReference type="RefSeq" id="WP_012852074.1">
    <property type="nucleotide sequence ID" value="NC_013510.1"/>
</dbReference>
<evidence type="ECO:0000313" key="4">
    <source>
        <dbReference type="Proteomes" id="UP000001918"/>
    </source>
</evidence>
<reference evidence="3 4" key="1">
    <citation type="journal article" date="2011" name="Stand. Genomic Sci.">
        <title>Complete genome sequence of Thermomonospora curvata type strain (B9).</title>
        <authorList>
            <person name="Chertkov O."/>
            <person name="Sikorski J."/>
            <person name="Nolan M."/>
            <person name="Lapidus A."/>
            <person name="Lucas S."/>
            <person name="Del Rio T.G."/>
            <person name="Tice H."/>
            <person name="Cheng J.F."/>
            <person name="Goodwin L."/>
            <person name="Pitluck S."/>
            <person name="Liolios K."/>
            <person name="Ivanova N."/>
            <person name="Mavromatis K."/>
            <person name="Mikhailova N."/>
            <person name="Ovchinnikova G."/>
            <person name="Pati A."/>
            <person name="Chen A."/>
            <person name="Palaniappan K."/>
            <person name="Djao O.D."/>
            <person name="Land M."/>
            <person name="Hauser L."/>
            <person name="Chang Y.J."/>
            <person name="Jeffries C.D."/>
            <person name="Brettin T."/>
            <person name="Han C."/>
            <person name="Detter J.C."/>
            <person name="Rohde M."/>
            <person name="Goker M."/>
            <person name="Woyke T."/>
            <person name="Bristow J."/>
            <person name="Eisen J.A."/>
            <person name="Markowitz V."/>
            <person name="Hugenholtz P."/>
            <person name="Klenk H.P."/>
            <person name="Kyrpides N.C."/>
        </authorList>
    </citation>
    <scope>NUCLEOTIDE SEQUENCE [LARGE SCALE GENOMIC DNA]</scope>
    <source>
        <strain evidence="4">ATCC 19995 / DSM 43183 / JCM 3096 / KCTC 9072 / NBRC 15933 / NCIMB 10081 / Henssen B9</strain>
    </source>
</reference>
<keyword evidence="2" id="KW-0812">Transmembrane</keyword>
<evidence type="ECO:0000256" key="1">
    <source>
        <dbReference type="SAM" id="Coils"/>
    </source>
</evidence>
<organism evidence="3 4">
    <name type="scientific">Thermomonospora curvata (strain ATCC 19995 / DSM 43183 / JCM 3096 / KCTC 9072 / NBRC 15933 / NCIMB 10081 / Henssen B9)</name>
    <dbReference type="NCBI Taxonomy" id="471852"/>
    <lineage>
        <taxon>Bacteria</taxon>
        <taxon>Bacillati</taxon>
        <taxon>Actinomycetota</taxon>
        <taxon>Actinomycetes</taxon>
        <taxon>Streptosporangiales</taxon>
        <taxon>Thermomonosporaceae</taxon>
        <taxon>Thermomonospora</taxon>
    </lineage>
</organism>
<feature type="transmembrane region" description="Helical" evidence="2">
    <location>
        <begin position="76"/>
        <end position="98"/>
    </location>
</feature>